<evidence type="ECO:0000256" key="2">
    <source>
        <dbReference type="ARBA" id="ARBA00004651"/>
    </source>
</evidence>
<dbReference type="GO" id="GO:0006879">
    <property type="term" value="P:intracellular iron ion homeostasis"/>
    <property type="evidence" value="ECO:0007669"/>
    <property type="project" value="TreeGrafter"/>
</dbReference>
<dbReference type="STRING" id="65357.A0A024GR90"/>
<evidence type="ECO:0000256" key="4">
    <source>
        <dbReference type="ARBA" id="ARBA00022475"/>
    </source>
</evidence>
<evidence type="ECO:0000256" key="10">
    <source>
        <dbReference type="SAM" id="MobiDB-lite"/>
    </source>
</evidence>
<dbReference type="InterPro" id="IPR036925">
    <property type="entry name" value="TIF_IF2_dom3_sf"/>
</dbReference>
<evidence type="ECO:0000256" key="11">
    <source>
        <dbReference type="SAM" id="Phobius"/>
    </source>
</evidence>
<dbReference type="InterPro" id="IPR027417">
    <property type="entry name" value="P-loop_NTPase"/>
</dbReference>
<dbReference type="Pfam" id="PF00664">
    <property type="entry name" value="ABC_membrane"/>
    <property type="match status" value="1"/>
</dbReference>
<feature type="region of interest" description="Disordered" evidence="10">
    <location>
        <begin position="732"/>
        <end position="752"/>
    </location>
</feature>
<dbReference type="SUPFAM" id="SSF50447">
    <property type="entry name" value="Translation proteins"/>
    <property type="match status" value="1"/>
</dbReference>
<dbReference type="GO" id="GO:0003924">
    <property type="term" value="F:GTPase activity"/>
    <property type="evidence" value="ECO:0007669"/>
    <property type="project" value="InterPro"/>
</dbReference>
<reference evidence="15 16" key="1">
    <citation type="submission" date="2012-05" db="EMBL/GenBank/DDBJ databases">
        <title>Recombination and specialization in a pathogen metapopulation.</title>
        <authorList>
            <person name="Gardiner A."/>
            <person name="Kemen E."/>
            <person name="Schultz-Larsen T."/>
            <person name="MacLean D."/>
            <person name="Van Oosterhout C."/>
            <person name="Jones J.D.G."/>
        </authorList>
    </citation>
    <scope>NUCLEOTIDE SEQUENCE [LARGE SCALE GENOMIC DNA]</scope>
    <source>
        <strain evidence="15 16">Ac Nc2</strain>
    </source>
</reference>
<dbReference type="PANTHER" id="PTHR24221">
    <property type="entry name" value="ATP-BINDING CASSETTE SUB-FAMILY B"/>
    <property type="match status" value="1"/>
</dbReference>
<dbReference type="Gene3D" id="2.40.30.10">
    <property type="entry name" value="Translation factors"/>
    <property type="match status" value="1"/>
</dbReference>
<dbReference type="InterPro" id="IPR011527">
    <property type="entry name" value="ABC1_TM_dom"/>
</dbReference>
<dbReference type="InterPro" id="IPR039421">
    <property type="entry name" value="Type_1_exporter"/>
</dbReference>
<feature type="transmembrane region" description="Helical" evidence="11">
    <location>
        <begin position="261"/>
        <end position="282"/>
    </location>
</feature>
<dbReference type="OrthoDB" id="6500128at2759"/>
<dbReference type="GO" id="GO:0005525">
    <property type="term" value="F:GTP binding"/>
    <property type="evidence" value="ECO:0007669"/>
    <property type="project" value="InterPro"/>
</dbReference>
<dbReference type="InterPro" id="IPR017871">
    <property type="entry name" value="ABC_transporter-like_CS"/>
</dbReference>
<dbReference type="Gene3D" id="3.40.50.300">
    <property type="entry name" value="P-loop containing nucleotide triphosphate hydrolases"/>
    <property type="match status" value="2"/>
</dbReference>
<dbReference type="GO" id="GO:0140359">
    <property type="term" value="F:ABC-type transporter activity"/>
    <property type="evidence" value="ECO:0007669"/>
    <property type="project" value="InterPro"/>
</dbReference>
<dbReference type="PROSITE" id="PS00211">
    <property type="entry name" value="ABC_TRANSPORTER_1"/>
    <property type="match status" value="1"/>
</dbReference>
<dbReference type="Pfam" id="PF00005">
    <property type="entry name" value="ABC_tran"/>
    <property type="match status" value="1"/>
</dbReference>
<evidence type="ECO:0000256" key="1">
    <source>
        <dbReference type="ARBA" id="ARBA00004225"/>
    </source>
</evidence>
<dbReference type="InterPro" id="IPR005225">
    <property type="entry name" value="Small_GTP-bd"/>
</dbReference>
<proteinExistence type="predicted"/>
<dbReference type="InterPro" id="IPR000795">
    <property type="entry name" value="T_Tr_GTP-bd_dom"/>
</dbReference>
<dbReference type="NCBIfam" id="TIGR00231">
    <property type="entry name" value="small_GTP"/>
    <property type="match status" value="1"/>
</dbReference>
<accession>A0A024GR90</accession>
<dbReference type="Pfam" id="PF11987">
    <property type="entry name" value="IF-2"/>
    <property type="match status" value="1"/>
</dbReference>
<dbReference type="InterPro" id="IPR003439">
    <property type="entry name" value="ABC_transporter-like_ATP-bd"/>
</dbReference>
<dbReference type="GO" id="GO:0005886">
    <property type="term" value="C:plasma membrane"/>
    <property type="evidence" value="ECO:0007669"/>
    <property type="project" value="UniProtKB-SubCell"/>
</dbReference>
<keyword evidence="8 11" id="KW-1133">Transmembrane helix</keyword>
<keyword evidence="6" id="KW-0547">Nucleotide-binding</keyword>
<dbReference type="Proteomes" id="UP000053237">
    <property type="component" value="Unassembled WGS sequence"/>
</dbReference>
<dbReference type="Gene3D" id="3.40.50.10050">
    <property type="entry name" value="Translation initiation factor IF- 2, domain 3"/>
    <property type="match status" value="1"/>
</dbReference>
<keyword evidence="5 11" id="KW-0812">Transmembrane</keyword>
<keyword evidence="16" id="KW-1185">Reference proteome</keyword>
<evidence type="ECO:0000313" key="16">
    <source>
        <dbReference type="Proteomes" id="UP000053237"/>
    </source>
</evidence>
<dbReference type="GO" id="GO:0005743">
    <property type="term" value="C:mitochondrial inner membrane"/>
    <property type="evidence" value="ECO:0007669"/>
    <property type="project" value="TreeGrafter"/>
</dbReference>
<organism evidence="15 16">
    <name type="scientific">Albugo candida</name>
    <dbReference type="NCBI Taxonomy" id="65357"/>
    <lineage>
        <taxon>Eukaryota</taxon>
        <taxon>Sar</taxon>
        <taxon>Stramenopiles</taxon>
        <taxon>Oomycota</taxon>
        <taxon>Peronosporomycetes</taxon>
        <taxon>Albuginales</taxon>
        <taxon>Albuginaceae</taxon>
        <taxon>Albugo</taxon>
    </lineage>
</organism>
<dbReference type="GO" id="GO:0016887">
    <property type="term" value="F:ATP hydrolysis activity"/>
    <property type="evidence" value="ECO:0007669"/>
    <property type="project" value="InterPro"/>
</dbReference>
<feature type="transmembrane region" description="Helical" evidence="11">
    <location>
        <begin position="230"/>
        <end position="249"/>
    </location>
</feature>
<feature type="transmembrane region" description="Helical" evidence="11">
    <location>
        <begin position="111"/>
        <end position="132"/>
    </location>
</feature>
<dbReference type="PROSITE" id="PS51722">
    <property type="entry name" value="G_TR_2"/>
    <property type="match status" value="1"/>
</dbReference>
<evidence type="ECO:0000256" key="9">
    <source>
        <dbReference type="ARBA" id="ARBA00023136"/>
    </source>
</evidence>
<evidence type="ECO:0000313" key="15">
    <source>
        <dbReference type="EMBL" id="CCI49304.1"/>
    </source>
</evidence>
<dbReference type="InterPro" id="IPR036640">
    <property type="entry name" value="ABC1_TM_sf"/>
</dbReference>
<dbReference type="CDD" id="cd18582">
    <property type="entry name" value="ABC_6TM_ATM1_ABCB7"/>
    <property type="match status" value="1"/>
</dbReference>
<evidence type="ECO:0000256" key="5">
    <source>
        <dbReference type="ARBA" id="ARBA00022692"/>
    </source>
</evidence>
<evidence type="ECO:0000259" key="12">
    <source>
        <dbReference type="PROSITE" id="PS50893"/>
    </source>
</evidence>
<feature type="domain" description="Tr-type G" evidence="14">
    <location>
        <begin position="1049"/>
        <end position="1225"/>
    </location>
</feature>
<dbReference type="GO" id="GO:0005524">
    <property type="term" value="F:ATP binding"/>
    <property type="evidence" value="ECO:0007669"/>
    <property type="project" value="UniProtKB-KW"/>
</dbReference>
<dbReference type="InterPro" id="IPR003593">
    <property type="entry name" value="AAA+_ATPase"/>
</dbReference>
<dbReference type="SMART" id="SM00382">
    <property type="entry name" value="AAA"/>
    <property type="match status" value="1"/>
</dbReference>
<evidence type="ECO:0000256" key="6">
    <source>
        <dbReference type="ARBA" id="ARBA00022741"/>
    </source>
</evidence>
<evidence type="ECO:0000256" key="8">
    <source>
        <dbReference type="ARBA" id="ARBA00022989"/>
    </source>
</evidence>
<keyword evidence="7" id="KW-0067">ATP-binding</keyword>
<dbReference type="EMBL" id="CAIX01000288">
    <property type="protein sequence ID" value="CCI49304.1"/>
    <property type="molecule type" value="Genomic_DNA"/>
</dbReference>
<dbReference type="FunFam" id="1.20.1560.10:FF:000105">
    <property type="entry name" value="ABC transporter B family member 25"/>
    <property type="match status" value="1"/>
</dbReference>
<dbReference type="FunFam" id="3.40.50.300:FF:000221">
    <property type="entry name" value="Multidrug ABC transporter ATP-binding protein"/>
    <property type="match status" value="1"/>
</dbReference>
<dbReference type="Pfam" id="PF00009">
    <property type="entry name" value="GTP_EFTU"/>
    <property type="match status" value="1"/>
</dbReference>
<dbReference type="SUPFAM" id="SSF52540">
    <property type="entry name" value="P-loop containing nucleoside triphosphate hydrolases"/>
    <property type="match status" value="2"/>
</dbReference>
<dbReference type="InterPro" id="IPR023115">
    <property type="entry name" value="TIF_IF2_dom3"/>
</dbReference>
<dbReference type="Gene3D" id="1.20.1560.10">
    <property type="entry name" value="ABC transporter type 1, transmembrane domain"/>
    <property type="match status" value="1"/>
</dbReference>
<dbReference type="PROSITE" id="PS50929">
    <property type="entry name" value="ABC_TM1F"/>
    <property type="match status" value="1"/>
</dbReference>
<keyword evidence="3" id="KW-0813">Transport</keyword>
<dbReference type="PANTHER" id="PTHR24221:SF402">
    <property type="entry name" value="IRON-SULFUR CLUSTERS TRANSPORTER ABCB7, MITOCHONDRIAL"/>
    <property type="match status" value="1"/>
</dbReference>
<comment type="caution">
    <text evidence="15">The sequence shown here is derived from an EMBL/GenBank/DDBJ whole genome shotgun (WGS) entry which is preliminary data.</text>
</comment>
<keyword evidence="9 11" id="KW-0472">Membrane</keyword>
<evidence type="ECO:0000259" key="14">
    <source>
        <dbReference type="PROSITE" id="PS51722"/>
    </source>
</evidence>
<evidence type="ECO:0008006" key="17">
    <source>
        <dbReference type="Google" id="ProtNLM"/>
    </source>
</evidence>
<protein>
    <recommendedName>
        <fullName evidence="17">Tr-type G domain-containing protein</fullName>
    </recommendedName>
</protein>
<keyword evidence="4" id="KW-1003">Cell membrane</keyword>
<feature type="domain" description="ABC transporter" evidence="12">
    <location>
        <begin position="438"/>
        <end position="673"/>
    </location>
</feature>
<sequence length="1478" mass="166050">MLTVVRQRYMLPISRIQLRIVSSFVISIDSVNYLPLRLYSTGNRLSRPRFRAPWPHFAHSTSSKVQELAQTPNGILPNRSQETTQQILRFLLSHLWPDEKSKQARKIKRRVVISASLVIVSKALTIQVPFLFKALVNQMSAFPAIEIATASPEFYVPLSLVLGYGVARFTANASNELTNAIFSTVAQDTIRSVAYRVFRHLHSLDLKFHLDRQTGALARTMDRGSRSIDYVLRAMAFRVIPTVLELGLVGTIMARSYGFEYALVTLGTLTTYTVFTIVITQWRNDIRREMNKLENEAAGKVIDSLMNYETVKYFNNEMHEAKQYDSSLQGYQKAALKTQTSLSLLNAGQNGIFSIGLTAIMYMATRDIMEGALTVGDLVLVNGLLFQLSIPLSFVGSLYREVRQALTDMETMFTLGAITPQITDGTLELPITSAPHGLEFENVHFGYRPMHPILKDMSFKVPGNSTVGVVGTSGSGKSTILRLLYRFYDPDQGAIRIDGIDIRSLSSDSLRKAIAVVPQDTVLFNESIFYNINYGRLDATKEQVYEAARMSQLDQSIKHFPDGYNTVVGERGLKLSGGEKQRVAIARAILKKSSIIVFDEATSSLDSETEADIMEEFKKNITANKTAIIIAHRLSTIQDTDIILVFHRGKVIESETIPAKKYNINVPCPILLSFIKVAYICDVEEYCRHRIVQLSIDLDSALKVLQTRGLAAIQSVKEDTVGNPRMKKVKNRSKMKSTAVKDCPEMPPSQTEAVEDEFELGSARARKEEVERQLAIIHTANKYVKDLIAGDAEIDLIGQNGECLNLSLAHEERADSFLTARQAYTVAGISRDTNGGMHVTPLLYSLSALRYLLPSITYKYQVSDQMNGSMVRSILNTQFAIWRNVSVPNSQLRMIHSHNRLNVEKWHWNGICKPLAQNRGLRTKRRTSSGKIDRKTEYNGNELIEHVINDTVNPIRIPAFIRARSFAKKIKQPLDKVLTFLVKKRNRQYHLEWNGKTFSYKNIKEIVLPFEISKQAANHFKVDVQYHHVEPEPFVFEKSQLCSHAEIVPRGPVIAVMGHVDHGKTTLMDSLREHSFIASKEREGITQKINVCEVSLENGIKATFLDTPGHFHFFRMRNSAAQVADMILLVVAADEGCLLQTEESIGCIEEMNIPSVVCINKMDVFGSNEDEHGQAQAKSVVDRVHQQLRSFVALQGTPVIPISAKYKQNLSGLKDEIVKITKSLQENALSSLQTYVGKQNSVIPQGIVLESVKERGKGLILRVLIKHGRIQKNDHFVSGMIHGVVRSLHCADSKMSITTGLPGKVIDITYSQKVKHLDAPIEQEFYVLPSEEASQVLEQRELRLEFEEKAITMEESNAAEIEEISSEKEESSPTAISDEDQKMNFIILKTDSAGSLATIKDTVDDIPNLMTARIGIGHITSQDIDVAINQDCPIYGFNIRIRKRERDLAHQRRVNVIIKSTIHDLIADIDLFVKRTTR</sequence>
<dbReference type="InterPro" id="IPR009000">
    <property type="entry name" value="Transl_B-barrel_sf"/>
</dbReference>
<dbReference type="PROSITE" id="PS50893">
    <property type="entry name" value="ABC_TRANSPORTER_2"/>
    <property type="match status" value="1"/>
</dbReference>
<comment type="subcellular location">
    <subcellularLocation>
        <location evidence="2">Cell membrane</location>
        <topology evidence="2">Multi-pass membrane protein</topology>
    </subcellularLocation>
    <subcellularLocation>
        <location evidence="1">Mitochondrion membrane</location>
        <topology evidence="1">Multi-pass membrane protein</topology>
    </subcellularLocation>
</comment>
<dbReference type="InParanoid" id="A0A024GR90"/>
<dbReference type="SUPFAM" id="SSF52156">
    <property type="entry name" value="Initiation factor IF2/eIF5b, domain 3"/>
    <property type="match status" value="1"/>
</dbReference>
<gene>
    <name evidence="15" type="ORF">BN9_106110</name>
</gene>
<feature type="domain" description="ABC transmembrane type-1" evidence="13">
    <location>
        <begin position="112"/>
        <end position="404"/>
    </location>
</feature>
<evidence type="ECO:0000256" key="3">
    <source>
        <dbReference type="ARBA" id="ARBA00022448"/>
    </source>
</evidence>
<evidence type="ECO:0000259" key="13">
    <source>
        <dbReference type="PROSITE" id="PS50929"/>
    </source>
</evidence>
<evidence type="ECO:0000256" key="7">
    <source>
        <dbReference type="ARBA" id="ARBA00022840"/>
    </source>
</evidence>
<dbReference type="SUPFAM" id="SSF90123">
    <property type="entry name" value="ABC transporter transmembrane region"/>
    <property type="match status" value="1"/>
</dbReference>
<name>A0A024GR90_9STRA</name>